<evidence type="ECO:0000259" key="1">
    <source>
        <dbReference type="Pfam" id="PF08241"/>
    </source>
</evidence>
<dbReference type="Gene3D" id="3.40.50.150">
    <property type="entry name" value="Vaccinia Virus protein VP39"/>
    <property type="match status" value="1"/>
</dbReference>
<feature type="domain" description="Methyltransferase type 11" evidence="1">
    <location>
        <begin position="85"/>
        <end position="136"/>
    </location>
</feature>
<comment type="caution">
    <text evidence="2">The sequence shown here is derived from an EMBL/GenBank/DDBJ whole genome shotgun (WGS) entry which is preliminary data.</text>
</comment>
<accession>A0A0F9RX97</accession>
<dbReference type="SUPFAM" id="SSF53335">
    <property type="entry name" value="S-adenosyl-L-methionine-dependent methyltransferases"/>
    <property type="match status" value="1"/>
</dbReference>
<gene>
    <name evidence="2" type="ORF">LCGC14_0591010</name>
</gene>
<name>A0A0F9RX97_9ZZZZ</name>
<protein>
    <recommendedName>
        <fullName evidence="1">Methyltransferase type 11 domain-containing protein</fullName>
    </recommendedName>
</protein>
<dbReference type="Pfam" id="PF08241">
    <property type="entry name" value="Methyltransf_11"/>
    <property type="match status" value="1"/>
</dbReference>
<sequence length="253" mass="29908">MLKDFYDKHKNFSFRTSTEYNISPGIKCKFDLLKANLNSKRIFENAIDLGSSGNSILFFLDKIKQRNFYDIADLPLKQYTDINFCHPLCGDLVKLPYRDKSFDLLTALDVLEHIKDDETAVSEISRILKKNAIIVITVPHRMDFYTNQDRIIGHYRRYEISGIISLFEKYHLKNIKIFGVYGRLMKIADIQSTNPHKTEQSLINLRLRYERNLAFRRFWDFIVGLLTKFMKLDAKFHSLKNIMNLALIFKKQY</sequence>
<dbReference type="InterPro" id="IPR029063">
    <property type="entry name" value="SAM-dependent_MTases_sf"/>
</dbReference>
<dbReference type="InterPro" id="IPR013216">
    <property type="entry name" value="Methyltransf_11"/>
</dbReference>
<dbReference type="AlphaFoldDB" id="A0A0F9RX97"/>
<evidence type="ECO:0000313" key="2">
    <source>
        <dbReference type="EMBL" id="KKN54562.1"/>
    </source>
</evidence>
<proteinExistence type="predicted"/>
<organism evidence="2">
    <name type="scientific">marine sediment metagenome</name>
    <dbReference type="NCBI Taxonomy" id="412755"/>
    <lineage>
        <taxon>unclassified sequences</taxon>
        <taxon>metagenomes</taxon>
        <taxon>ecological metagenomes</taxon>
    </lineage>
</organism>
<dbReference type="GO" id="GO:0008757">
    <property type="term" value="F:S-adenosylmethionine-dependent methyltransferase activity"/>
    <property type="evidence" value="ECO:0007669"/>
    <property type="project" value="InterPro"/>
</dbReference>
<reference evidence="2" key="1">
    <citation type="journal article" date="2015" name="Nature">
        <title>Complex archaea that bridge the gap between prokaryotes and eukaryotes.</title>
        <authorList>
            <person name="Spang A."/>
            <person name="Saw J.H."/>
            <person name="Jorgensen S.L."/>
            <person name="Zaremba-Niedzwiedzka K."/>
            <person name="Martijn J."/>
            <person name="Lind A.E."/>
            <person name="van Eijk R."/>
            <person name="Schleper C."/>
            <person name="Guy L."/>
            <person name="Ettema T.J."/>
        </authorList>
    </citation>
    <scope>NUCLEOTIDE SEQUENCE</scope>
</reference>
<dbReference type="EMBL" id="LAZR01000923">
    <property type="protein sequence ID" value="KKN54562.1"/>
    <property type="molecule type" value="Genomic_DNA"/>
</dbReference>